<organism evidence="2 3">
    <name type="scientific">Malassezia arunalokei</name>
    <dbReference type="NCBI Taxonomy" id="1514897"/>
    <lineage>
        <taxon>Eukaryota</taxon>
        <taxon>Fungi</taxon>
        <taxon>Dikarya</taxon>
        <taxon>Basidiomycota</taxon>
        <taxon>Ustilaginomycotina</taxon>
        <taxon>Malasseziomycetes</taxon>
        <taxon>Malasseziales</taxon>
        <taxon>Malasseziaceae</taxon>
        <taxon>Malassezia</taxon>
    </lineage>
</organism>
<dbReference type="PANTHER" id="PTHR21021:SF16">
    <property type="entry name" value="TIP41-LIKE PROTEIN"/>
    <property type="match status" value="1"/>
</dbReference>
<proteinExistence type="inferred from homology"/>
<dbReference type="EMBL" id="CP119917">
    <property type="protein sequence ID" value="WFD15120.1"/>
    <property type="molecule type" value="Genomic_DNA"/>
</dbReference>
<protein>
    <submittedName>
        <fullName evidence="2">Tap42 interacting protein</fullName>
    </submittedName>
</protein>
<dbReference type="Proteomes" id="UP001217582">
    <property type="component" value="Chromosome 2"/>
</dbReference>
<sequence length="414" mass="46034">MSHAQHRVFEHVHTVPDRGNVVPAHVHGKSVTYDKVLERGIEIGAWTIRVMRGSIANAAEMDALSDKLGISPPEMPFLHNALILEHKSSGFSYIFDAVRALQCVQGVRSDQQRVPMDCVRAMSDSSRDPAVACTILRRPSRRGVQVSYAKKWGESRQRALSSSPSASSSQPLSMTKSFDWTYSTTWPGMPGESNTVDVHASTVPITTAWDAAFHFGTDPVRDRIPIERLGPSSGEPILFYDDIVLFEDELADNGTSTLNVKVRVMPSGWLVLQRFFLRVDNVLFRVFDTRMYVSFDSQDAERDEKTSEVLPRVIRECRGMEAPYDAVLKRLPMHRSQDLSLLTNVAWVTEILDQMAIQNRRMAPMAPAPAHVPHAPGVPAATVESPDKAVLESDAWEGHGYCVQVAVLRQASDS</sequence>
<name>A0AAJ5YXR6_9BASI</name>
<dbReference type="InterPro" id="IPR007303">
    <property type="entry name" value="TIP41-like"/>
</dbReference>
<dbReference type="PANTHER" id="PTHR21021">
    <property type="entry name" value="GAF/PUTATIVE CYTOSKELETAL PROTEIN"/>
    <property type="match status" value="1"/>
</dbReference>
<dbReference type="AlphaFoldDB" id="A0AAJ5YXR6"/>
<dbReference type="GO" id="GO:0031929">
    <property type="term" value="P:TOR signaling"/>
    <property type="evidence" value="ECO:0007669"/>
    <property type="project" value="TreeGrafter"/>
</dbReference>
<evidence type="ECO:0000256" key="1">
    <source>
        <dbReference type="ARBA" id="ARBA00006658"/>
    </source>
</evidence>
<evidence type="ECO:0000313" key="3">
    <source>
        <dbReference type="Proteomes" id="UP001217582"/>
    </source>
</evidence>
<dbReference type="InterPro" id="IPR051330">
    <property type="entry name" value="Phosphatase_reg/MetRdx"/>
</dbReference>
<dbReference type="GO" id="GO:0005829">
    <property type="term" value="C:cytosol"/>
    <property type="evidence" value="ECO:0007669"/>
    <property type="project" value="TreeGrafter"/>
</dbReference>
<evidence type="ECO:0000313" key="2">
    <source>
        <dbReference type="EMBL" id="WFD15120.1"/>
    </source>
</evidence>
<keyword evidence="3" id="KW-1185">Reference proteome</keyword>
<gene>
    <name evidence="2" type="primary">TIP41</name>
    <name evidence="2" type="ORF">MARU1_001135</name>
</gene>
<dbReference type="Pfam" id="PF04176">
    <property type="entry name" value="TIP41"/>
    <property type="match status" value="1"/>
</dbReference>
<comment type="similarity">
    <text evidence="1">Belongs to the TIP41 family.</text>
</comment>
<reference evidence="2 3" key="1">
    <citation type="submission" date="2023-03" db="EMBL/GenBank/DDBJ databases">
        <title>Mating type loci evolution in Malassezia.</title>
        <authorList>
            <person name="Coelho M.A."/>
        </authorList>
    </citation>
    <scope>NUCLEOTIDE SEQUENCE [LARGE SCALE GENOMIC DNA]</scope>
    <source>
        <strain evidence="2 3">CBS 13387</strain>
    </source>
</reference>
<accession>A0AAJ5YXR6</accession>